<gene>
    <name evidence="2" type="ORF">Pmani_008105</name>
</gene>
<evidence type="ECO:0000256" key="1">
    <source>
        <dbReference type="SAM" id="Phobius"/>
    </source>
</evidence>
<keyword evidence="1" id="KW-1133">Transmembrane helix</keyword>
<dbReference type="InterPro" id="IPR036465">
    <property type="entry name" value="vWFA_dom_sf"/>
</dbReference>
<keyword evidence="1" id="KW-0472">Membrane</keyword>
<dbReference type="Proteomes" id="UP001292094">
    <property type="component" value="Unassembled WGS sequence"/>
</dbReference>
<organism evidence="2 3">
    <name type="scientific">Petrolisthes manimaculis</name>
    <dbReference type="NCBI Taxonomy" id="1843537"/>
    <lineage>
        <taxon>Eukaryota</taxon>
        <taxon>Metazoa</taxon>
        <taxon>Ecdysozoa</taxon>
        <taxon>Arthropoda</taxon>
        <taxon>Crustacea</taxon>
        <taxon>Multicrustacea</taxon>
        <taxon>Malacostraca</taxon>
        <taxon>Eumalacostraca</taxon>
        <taxon>Eucarida</taxon>
        <taxon>Decapoda</taxon>
        <taxon>Pleocyemata</taxon>
        <taxon>Anomura</taxon>
        <taxon>Galatheoidea</taxon>
        <taxon>Porcellanidae</taxon>
        <taxon>Petrolisthes</taxon>
    </lineage>
</organism>
<dbReference type="CDD" id="cd00198">
    <property type="entry name" value="vWFA"/>
    <property type="match status" value="1"/>
</dbReference>
<evidence type="ECO:0008006" key="4">
    <source>
        <dbReference type="Google" id="ProtNLM"/>
    </source>
</evidence>
<accession>A0AAE1Q702</accession>
<dbReference type="Gene3D" id="3.40.50.410">
    <property type="entry name" value="von Willebrand factor, type A domain"/>
    <property type="match status" value="1"/>
</dbReference>
<dbReference type="EMBL" id="JAWZYT010000622">
    <property type="protein sequence ID" value="KAK4321053.1"/>
    <property type="molecule type" value="Genomic_DNA"/>
</dbReference>
<proteinExistence type="predicted"/>
<evidence type="ECO:0000313" key="2">
    <source>
        <dbReference type="EMBL" id="KAK4321053.1"/>
    </source>
</evidence>
<name>A0AAE1Q702_9EUCA</name>
<reference evidence="2" key="1">
    <citation type="submission" date="2023-11" db="EMBL/GenBank/DDBJ databases">
        <title>Genome assemblies of two species of porcelain crab, Petrolisthes cinctipes and Petrolisthes manimaculis (Anomura: Porcellanidae).</title>
        <authorList>
            <person name="Angst P."/>
        </authorList>
    </citation>
    <scope>NUCLEOTIDE SEQUENCE</scope>
    <source>
        <strain evidence="2">PB745_02</strain>
        <tissue evidence="2">Gill</tissue>
    </source>
</reference>
<keyword evidence="1" id="KW-0812">Transmembrane</keyword>
<keyword evidence="3" id="KW-1185">Reference proteome</keyword>
<dbReference type="SUPFAM" id="SSF53300">
    <property type="entry name" value="vWA-like"/>
    <property type="match status" value="1"/>
</dbReference>
<dbReference type="GO" id="GO:0032991">
    <property type="term" value="C:protein-containing complex"/>
    <property type="evidence" value="ECO:0007669"/>
    <property type="project" value="UniProtKB-ARBA"/>
</dbReference>
<feature type="transmembrane region" description="Helical" evidence="1">
    <location>
        <begin position="12"/>
        <end position="34"/>
    </location>
</feature>
<sequence>MPRSSRLPPSRVVMLKVVTVYVYVLMMSTSFSMVSSTIHRVRSTADTDKKVTLQPDQGIVLSSEKTVKLVDIHSPDYIWQYPQDLTIDAIYSQCVTTDNTTGDCEVTEAQNNNISNGSRQCIALVKNYYDLHVGKESVGMRCCQDEDKEEWRGHIRDGQTIDGLPPRSLLFQLVGNESVNLTMITPTTATTKLTKNINCPLPSQSFISSTPPSPSTPSFAALHISLRFQCGQNHEYCGSLTLYQKDIPEVREYRAKSEPKTPMKCVSKKEEMNLTPLKKFVISFLILSASATREDTHIQHITMEEESIAEEQGFQFYEVRESNGTVHTLLKAPNTLPSKLRSGDTTHTNDNDVFNIFMGDVSGSMGCVWNDIVERWQAYIKDKLTGRTKIYVFSSTVVFKRSGTDLTEKDFEGGGTNLTSALRTIRQEVNDCTEKYVNVFIVTDGDHNSGGREPDVEIELMCVPPNKTINVHLLGVGYSFPVNYSIDIRSLMHNGSANIPSLYWAKETEDLEVQFSAIGNELSAGSVSLTLNHTGYILPGSDSTAAIHLREWLYFTEAPDNMPQLTLRVDEEEPHPLPIQTQMITMTLLLDQVYRQWNAVFLQRHRKKLSVPMETFDLMDSLFTYLVEKMKSVVSDEDTIKVRLAKKHLKTCETSYATLMNQSKTIIGIEGKFLNEMELAEGILKTTVTNRKYDLKTLKMKGHTSDDFLADVEKFKNIYNEIKEDIKSLDTPTPDECCRITMTSTLQDLQNPDFLEVLNENKFELLKVFTMTGIPVYAPVRDSSQINPWTINIKNILVTPYTILSQRAIESFVESCGEAGFEDKDIFVERNNENSRFNVIVPIIPAEATGVLKRLVRTNLYSLMATFCILKNPHIIDVNAHIAALGCTWVKSISHHPPENRPGYIKDRLRSLDATAKLYMDRNAITQYLNVLVCEPKQALMTESTNTYNDRTMKCESLIKPMFFIHLEAEKFSEKQTANLLNLLLSEFIGRCLSNFKNKENATPFTDFFAFELRDPEKKKAWLEKFHKNVVEGFKKSSSNLLETYFTLDDLRTAIKKYVSNDFNTLSNNITEQITIALNMNKMGHLKNLASCGDVRLSDIKAWAMEMQVPESTITAAYDERQLFVHVCEALKYPSSRERLGREPDIYEECFKFVKKKVTQEAVNLLQSIIFKEVEKYAEDEWRALYTEAHKPLVMPISPHQVIEAAQARNVQVTEESFLQVYRYDKKLKLVRNACQIPGCPHYLIPHRNFNQHISVEREISNFPHALHLVSHDLSNQSVEAVVQEVASCSQAGRQDRQKPSPIEPSSLDPLCDEIQVLLKQNDEPDGPDATTSPFYPPTPPLLIHQRACPAGLPVGLTPTFVILGVRTRCLSPLRPIPHPPSP</sequence>
<comment type="caution">
    <text evidence="2">The sequence shown here is derived from an EMBL/GenBank/DDBJ whole genome shotgun (WGS) entry which is preliminary data.</text>
</comment>
<protein>
    <recommendedName>
        <fullName evidence="4">VWFA domain-containing protein</fullName>
    </recommendedName>
</protein>
<evidence type="ECO:0000313" key="3">
    <source>
        <dbReference type="Proteomes" id="UP001292094"/>
    </source>
</evidence>